<keyword evidence="2" id="KW-1003">Cell membrane</keyword>
<keyword evidence="3 6" id="KW-0812">Transmembrane</keyword>
<dbReference type="Pfam" id="PF13520">
    <property type="entry name" value="AA_permease_2"/>
    <property type="match status" value="1"/>
</dbReference>
<feature type="transmembrane region" description="Helical" evidence="6">
    <location>
        <begin position="21"/>
        <end position="39"/>
    </location>
</feature>
<evidence type="ECO:0000256" key="4">
    <source>
        <dbReference type="ARBA" id="ARBA00022989"/>
    </source>
</evidence>
<keyword evidence="4 6" id="KW-1133">Transmembrane helix</keyword>
<feature type="transmembrane region" description="Helical" evidence="6">
    <location>
        <begin position="45"/>
        <end position="72"/>
    </location>
</feature>
<feature type="transmembrane region" description="Helical" evidence="6">
    <location>
        <begin position="141"/>
        <end position="161"/>
    </location>
</feature>
<dbReference type="PANTHER" id="PTHR42770">
    <property type="entry name" value="AMINO ACID TRANSPORTER-RELATED"/>
    <property type="match status" value="1"/>
</dbReference>
<feature type="transmembrane region" description="Helical" evidence="6">
    <location>
        <begin position="391"/>
        <end position="413"/>
    </location>
</feature>
<accession>A0A941II25</accession>
<feature type="transmembrane region" description="Helical" evidence="6">
    <location>
        <begin position="102"/>
        <end position="121"/>
    </location>
</feature>
<feature type="transmembrane region" description="Helical" evidence="6">
    <location>
        <begin position="168"/>
        <end position="192"/>
    </location>
</feature>
<name>A0A941II25_9ACTN</name>
<evidence type="ECO:0000256" key="2">
    <source>
        <dbReference type="ARBA" id="ARBA00022475"/>
    </source>
</evidence>
<sequence length="520" mass="55064">MSATSAPPGAATSSKGLKANALGLASSIVIATASVAPAYSLAASLGLVVAGVGAQAPIVMLLAFVPMLFIAFGYQGLNEIDPDCGTTFTWGARVFGPKTGWMGGWAIIVADVIVMANLAQIAGQYGFQLVGAYGLAASTGWSEVAGIVWIALMTLICYLGIEVSARMQIALLSIELLMLGVLSITALAKVYSGHGIHGSLHVSASWFNPFNIGSFSALTLGLLTAIFIYWGWDTAVSVNEETRDRSKTPGRAAVLSTVLLLVTYGLVTVSAQAFAGVGTTGAGLANANNSGDVLSGLGGEVFGTVGFGWFLSKLLVLMVLTSASASTQTTIMPTARTALSMADHRGIPSAFARIHPRFRTPTWSTVGMGLASIAFYALLSKISTNVLSDSISSLGLAIAFYYGLTGFACAWHFAPQAFRSTQRTLWLRFVLPLLGALILFTFFVYGAYQFWNPAYGYTQWHMPFPPHWIIGGVFLTGVGALVLGIPLMYIYRALRPAFFRGEVIRRGTWPESAEPADQRE</sequence>
<dbReference type="AlphaFoldDB" id="A0A941II25"/>
<dbReference type="PANTHER" id="PTHR42770:SF7">
    <property type="entry name" value="MEMBRANE PROTEIN"/>
    <property type="match status" value="1"/>
</dbReference>
<dbReference type="RefSeq" id="WP_212520303.1">
    <property type="nucleotide sequence ID" value="NZ_JAGSOH010000076.1"/>
</dbReference>
<dbReference type="GO" id="GO:0022857">
    <property type="term" value="F:transmembrane transporter activity"/>
    <property type="evidence" value="ECO:0007669"/>
    <property type="project" value="InterPro"/>
</dbReference>
<gene>
    <name evidence="7" type="ORF">KDK95_22875</name>
</gene>
<evidence type="ECO:0000256" key="5">
    <source>
        <dbReference type="ARBA" id="ARBA00023136"/>
    </source>
</evidence>
<evidence type="ECO:0000313" key="7">
    <source>
        <dbReference type="EMBL" id="MBR7829170.1"/>
    </source>
</evidence>
<evidence type="ECO:0000313" key="8">
    <source>
        <dbReference type="Proteomes" id="UP000676325"/>
    </source>
</evidence>
<dbReference type="InterPro" id="IPR002293">
    <property type="entry name" value="AA/rel_permease1"/>
</dbReference>
<evidence type="ECO:0000256" key="6">
    <source>
        <dbReference type="SAM" id="Phobius"/>
    </source>
</evidence>
<feature type="transmembrane region" description="Helical" evidence="6">
    <location>
        <begin position="425"/>
        <end position="448"/>
    </location>
</feature>
<keyword evidence="5 6" id="KW-0472">Membrane</keyword>
<dbReference type="GO" id="GO:0005886">
    <property type="term" value="C:plasma membrane"/>
    <property type="evidence" value="ECO:0007669"/>
    <property type="project" value="UniProtKB-SubCell"/>
</dbReference>
<dbReference type="EMBL" id="JAGSOH010000076">
    <property type="protein sequence ID" value="MBR7829170.1"/>
    <property type="molecule type" value="Genomic_DNA"/>
</dbReference>
<proteinExistence type="predicted"/>
<feature type="transmembrane region" description="Helical" evidence="6">
    <location>
        <begin position="253"/>
        <end position="277"/>
    </location>
</feature>
<comment type="subcellular location">
    <subcellularLocation>
        <location evidence="1">Cell membrane</location>
        <topology evidence="1">Multi-pass membrane protein</topology>
    </subcellularLocation>
</comment>
<feature type="transmembrane region" description="Helical" evidence="6">
    <location>
        <begin position="297"/>
        <end position="320"/>
    </location>
</feature>
<protein>
    <submittedName>
        <fullName evidence="7">APC family permease</fullName>
    </submittedName>
</protein>
<dbReference type="Gene3D" id="1.20.1740.10">
    <property type="entry name" value="Amino acid/polyamine transporter I"/>
    <property type="match status" value="1"/>
</dbReference>
<organism evidence="7 8">
    <name type="scientific">Actinospica acidithermotolerans</name>
    <dbReference type="NCBI Taxonomy" id="2828514"/>
    <lineage>
        <taxon>Bacteria</taxon>
        <taxon>Bacillati</taxon>
        <taxon>Actinomycetota</taxon>
        <taxon>Actinomycetes</taxon>
        <taxon>Catenulisporales</taxon>
        <taxon>Actinospicaceae</taxon>
        <taxon>Actinospica</taxon>
    </lineage>
</organism>
<keyword evidence="8" id="KW-1185">Reference proteome</keyword>
<feature type="transmembrane region" description="Helical" evidence="6">
    <location>
        <begin position="212"/>
        <end position="232"/>
    </location>
</feature>
<dbReference type="PIRSF" id="PIRSF006060">
    <property type="entry name" value="AA_transporter"/>
    <property type="match status" value="1"/>
</dbReference>
<evidence type="ECO:0000256" key="1">
    <source>
        <dbReference type="ARBA" id="ARBA00004651"/>
    </source>
</evidence>
<feature type="transmembrane region" description="Helical" evidence="6">
    <location>
        <begin position="362"/>
        <end position="379"/>
    </location>
</feature>
<dbReference type="Proteomes" id="UP000676325">
    <property type="component" value="Unassembled WGS sequence"/>
</dbReference>
<comment type="caution">
    <text evidence="7">The sequence shown here is derived from an EMBL/GenBank/DDBJ whole genome shotgun (WGS) entry which is preliminary data.</text>
</comment>
<feature type="transmembrane region" description="Helical" evidence="6">
    <location>
        <begin position="468"/>
        <end position="491"/>
    </location>
</feature>
<reference evidence="7" key="1">
    <citation type="submission" date="2021-04" db="EMBL/GenBank/DDBJ databases">
        <title>Genome based classification of Actinospica acidithermotolerans sp. nov., an actinobacterium isolated from an Indonesian hot spring.</title>
        <authorList>
            <person name="Kusuma A.B."/>
            <person name="Putra K.E."/>
            <person name="Nafisah S."/>
            <person name="Loh J."/>
            <person name="Nouioui I."/>
            <person name="Goodfellow M."/>
        </authorList>
    </citation>
    <scope>NUCLEOTIDE SEQUENCE</scope>
    <source>
        <strain evidence="7">MGRD01-02</strain>
    </source>
</reference>
<dbReference type="InterPro" id="IPR050367">
    <property type="entry name" value="APC_superfamily"/>
</dbReference>
<evidence type="ECO:0000256" key="3">
    <source>
        <dbReference type="ARBA" id="ARBA00022692"/>
    </source>
</evidence>